<dbReference type="EMBL" id="BOOY01000006">
    <property type="protein sequence ID" value="GIJ01781.1"/>
    <property type="molecule type" value="Genomic_DNA"/>
</dbReference>
<comment type="caution">
    <text evidence="8">The sequence shown here is derived from an EMBL/GenBank/DDBJ whole genome shotgun (WGS) entry which is preliminary data.</text>
</comment>
<accession>A0A8J4DHE2</accession>
<feature type="active site" description="Charge relay system" evidence="5">
    <location>
        <position position="127"/>
    </location>
</feature>
<dbReference type="Gene3D" id="3.40.50.200">
    <property type="entry name" value="Peptidase S8/S53 domain"/>
    <property type="match status" value="1"/>
</dbReference>
<feature type="chain" id="PRO_5038798448" description="Peptidase S8/S53 domain-containing protein" evidence="6">
    <location>
        <begin position="33"/>
        <end position="503"/>
    </location>
</feature>
<dbReference type="InterPro" id="IPR000209">
    <property type="entry name" value="Peptidase_S8/S53_dom"/>
</dbReference>
<dbReference type="PANTHER" id="PTHR43806:SF65">
    <property type="entry name" value="SERINE PROTEASE APRX"/>
    <property type="match status" value="1"/>
</dbReference>
<evidence type="ECO:0000256" key="3">
    <source>
        <dbReference type="ARBA" id="ARBA00022801"/>
    </source>
</evidence>
<protein>
    <recommendedName>
        <fullName evidence="7">Peptidase S8/S53 domain-containing protein</fullName>
    </recommendedName>
</protein>
<dbReference type="PANTHER" id="PTHR43806">
    <property type="entry name" value="PEPTIDASE S8"/>
    <property type="match status" value="1"/>
</dbReference>
<evidence type="ECO:0000256" key="4">
    <source>
        <dbReference type="ARBA" id="ARBA00022825"/>
    </source>
</evidence>
<keyword evidence="9" id="KW-1185">Reference proteome</keyword>
<evidence type="ECO:0000256" key="6">
    <source>
        <dbReference type="SAM" id="SignalP"/>
    </source>
</evidence>
<organism evidence="8 9">
    <name type="scientific">Spirilliplanes yamanashiensis</name>
    <dbReference type="NCBI Taxonomy" id="42233"/>
    <lineage>
        <taxon>Bacteria</taxon>
        <taxon>Bacillati</taxon>
        <taxon>Actinomycetota</taxon>
        <taxon>Actinomycetes</taxon>
        <taxon>Micromonosporales</taxon>
        <taxon>Micromonosporaceae</taxon>
        <taxon>Spirilliplanes</taxon>
    </lineage>
</organism>
<keyword evidence="4 5" id="KW-0720">Serine protease</keyword>
<dbReference type="Proteomes" id="UP000652013">
    <property type="component" value="Unassembled WGS sequence"/>
</dbReference>
<dbReference type="SUPFAM" id="SSF52743">
    <property type="entry name" value="Subtilisin-like"/>
    <property type="match status" value="1"/>
</dbReference>
<evidence type="ECO:0000256" key="1">
    <source>
        <dbReference type="ARBA" id="ARBA00011073"/>
    </source>
</evidence>
<keyword evidence="3 5" id="KW-0378">Hydrolase</keyword>
<dbReference type="InterPro" id="IPR050131">
    <property type="entry name" value="Peptidase_S8_subtilisin-like"/>
</dbReference>
<evidence type="ECO:0000256" key="2">
    <source>
        <dbReference type="ARBA" id="ARBA00022670"/>
    </source>
</evidence>
<dbReference type="InterPro" id="IPR036852">
    <property type="entry name" value="Peptidase_S8/S53_dom_sf"/>
</dbReference>
<feature type="domain" description="Peptidase S8/S53" evidence="7">
    <location>
        <begin position="81"/>
        <end position="343"/>
    </location>
</feature>
<feature type="active site" description="Charge relay system" evidence="5">
    <location>
        <position position="90"/>
    </location>
</feature>
<evidence type="ECO:0000313" key="9">
    <source>
        <dbReference type="Proteomes" id="UP000652013"/>
    </source>
</evidence>
<dbReference type="PRINTS" id="PR00723">
    <property type="entry name" value="SUBTILISIN"/>
</dbReference>
<dbReference type="InterPro" id="IPR015500">
    <property type="entry name" value="Peptidase_S8_subtilisin-rel"/>
</dbReference>
<dbReference type="GO" id="GO:0006508">
    <property type="term" value="P:proteolysis"/>
    <property type="evidence" value="ECO:0007669"/>
    <property type="project" value="UniProtKB-KW"/>
</dbReference>
<sequence>MFLAHRKRALATAVAAASAVVGGLLSAPVAGATAAGPAAAPARTPMSPFSSAQWASGTGNTLADVAATIGSNRAAAAGLTGKGVGIALIDTGVVPVPGLPAEQVVNGPDLSIDSQADSQRYLDAYGHGTHLAGIVAGLAPGAKLTSIKVGTANGAADVSQVIAALDWLAQHRNDDPANPIRIVCLAYGTDANASWADDPLFLAVENATKAGMLVMVAGGNNGAAAGRLNSPSLNYSVVTVGSAATHGTVTQADDTLSTFTSVDPLAPLDVVAPGESIVSLRNPGSYVDTTNPSARVGETHFRGSGSSQATAVVAAGAALLLQKAPATTPRSLKIWLQNSSTRMRGDAAKYTGGELNIATALTLSVPRATAVKQASTGLGSLQAARGSIQVLDDTTPLTGERTVYGAHDARGWAAASKAATAWKGGLWMGHRVAGDGWTGTSWASRTWAGATWPGTNWSNRTWGDGAWSGRAWSGRAWSSTTWSSRYWSSSTWKDNGWSTSAWR</sequence>
<name>A0A8J4DHE2_9ACTN</name>
<evidence type="ECO:0000313" key="8">
    <source>
        <dbReference type="EMBL" id="GIJ01781.1"/>
    </source>
</evidence>
<comment type="similarity">
    <text evidence="1 5">Belongs to the peptidase S8 family.</text>
</comment>
<feature type="active site" description="Charge relay system" evidence="5">
    <location>
        <position position="307"/>
    </location>
</feature>
<dbReference type="GO" id="GO:0004252">
    <property type="term" value="F:serine-type endopeptidase activity"/>
    <property type="evidence" value="ECO:0007669"/>
    <property type="project" value="UniProtKB-UniRule"/>
</dbReference>
<dbReference type="AlphaFoldDB" id="A0A8J4DHE2"/>
<dbReference type="Pfam" id="PF00082">
    <property type="entry name" value="Peptidase_S8"/>
    <property type="match status" value="1"/>
</dbReference>
<dbReference type="RefSeq" id="WP_203937109.1">
    <property type="nucleotide sequence ID" value="NZ_BAAAGJ010000005.1"/>
</dbReference>
<keyword evidence="2 5" id="KW-0645">Protease</keyword>
<gene>
    <name evidence="8" type="ORF">Sya03_11330</name>
</gene>
<evidence type="ECO:0000259" key="7">
    <source>
        <dbReference type="Pfam" id="PF00082"/>
    </source>
</evidence>
<dbReference type="PROSITE" id="PS51892">
    <property type="entry name" value="SUBTILASE"/>
    <property type="match status" value="1"/>
</dbReference>
<keyword evidence="6" id="KW-0732">Signal</keyword>
<feature type="signal peptide" evidence="6">
    <location>
        <begin position="1"/>
        <end position="32"/>
    </location>
</feature>
<evidence type="ECO:0000256" key="5">
    <source>
        <dbReference type="PROSITE-ProRule" id="PRU01240"/>
    </source>
</evidence>
<reference evidence="8" key="1">
    <citation type="submission" date="2021-01" db="EMBL/GenBank/DDBJ databases">
        <title>Whole genome shotgun sequence of Spirilliplanes yamanashiensis NBRC 15828.</title>
        <authorList>
            <person name="Komaki H."/>
            <person name="Tamura T."/>
        </authorList>
    </citation>
    <scope>NUCLEOTIDE SEQUENCE</scope>
    <source>
        <strain evidence="8">NBRC 15828</strain>
    </source>
</reference>
<proteinExistence type="inferred from homology"/>